<dbReference type="PANTHER" id="PTHR12475">
    <property type="match status" value="1"/>
</dbReference>
<dbReference type="Proteomes" id="UP000076798">
    <property type="component" value="Unassembled WGS sequence"/>
</dbReference>
<organism evidence="2 3">
    <name type="scientific">Sistotremastrum suecicum HHB10207 ss-3</name>
    <dbReference type="NCBI Taxonomy" id="1314776"/>
    <lineage>
        <taxon>Eukaryota</taxon>
        <taxon>Fungi</taxon>
        <taxon>Dikarya</taxon>
        <taxon>Basidiomycota</taxon>
        <taxon>Agaricomycotina</taxon>
        <taxon>Agaricomycetes</taxon>
        <taxon>Sistotremastrales</taxon>
        <taxon>Sistotremastraceae</taxon>
        <taxon>Sistotremastrum</taxon>
    </lineage>
</organism>
<reference evidence="2 3" key="1">
    <citation type="journal article" date="2016" name="Mol. Biol. Evol.">
        <title>Comparative Genomics of Early-Diverging Mushroom-Forming Fungi Provides Insights into the Origins of Lignocellulose Decay Capabilities.</title>
        <authorList>
            <person name="Nagy L.G."/>
            <person name="Riley R."/>
            <person name="Tritt A."/>
            <person name="Adam C."/>
            <person name="Daum C."/>
            <person name="Floudas D."/>
            <person name="Sun H."/>
            <person name="Yadav J.S."/>
            <person name="Pangilinan J."/>
            <person name="Larsson K.H."/>
            <person name="Matsuura K."/>
            <person name="Barry K."/>
            <person name="Labutti K."/>
            <person name="Kuo R."/>
            <person name="Ohm R.A."/>
            <person name="Bhattacharya S.S."/>
            <person name="Shirouzu T."/>
            <person name="Yoshinaga Y."/>
            <person name="Martin F.M."/>
            <person name="Grigoriev I.V."/>
            <person name="Hibbett D.S."/>
        </authorList>
    </citation>
    <scope>NUCLEOTIDE SEQUENCE [LARGE SCALE GENOMIC DNA]</scope>
    <source>
        <strain evidence="2 3">HHB10207 ss-3</strain>
    </source>
</reference>
<dbReference type="PANTHER" id="PTHR12475:SF4">
    <property type="entry name" value="PROTEIN THEM6"/>
    <property type="match status" value="1"/>
</dbReference>
<dbReference type="EMBL" id="KV428030">
    <property type="protein sequence ID" value="KZT40607.1"/>
    <property type="molecule type" value="Genomic_DNA"/>
</dbReference>
<dbReference type="InterPro" id="IPR051490">
    <property type="entry name" value="THEM6_lcsJ_thioesterase"/>
</dbReference>
<evidence type="ECO:0000256" key="1">
    <source>
        <dbReference type="ARBA" id="ARBA00038476"/>
    </source>
</evidence>
<evidence type="ECO:0008006" key="4">
    <source>
        <dbReference type="Google" id="ProtNLM"/>
    </source>
</evidence>
<protein>
    <recommendedName>
        <fullName evidence="4">Thioesterase/thiol ester dehydrase-isomerase</fullName>
    </recommendedName>
</protein>
<dbReference type="AlphaFoldDB" id="A0A166FG63"/>
<sequence>MALTLQRLKQLLTPADSSRSILPFIPRPIRYILLFILLLNARSWPFVWHFRVFRPLIYLRTRSLSLIGKSKEEKRKWYTALSPVGEHPLEKVSVWKSWASPDDSDFNLHLSNSSYAKSLDSARFKSALASFPLFFGDGGWIALGATHFRFIREIPIHSPYQVRVGVAAWDQKWMYVVAQFITFPPKTSKSKSKQPQSLTKGVKEILDKDNAESNFAHAHIQTPANGLDTPAVFTPPVVSSSTSAPGTSWAYSGTLPEGAVLNCVSVSQLCCKHGRSTVPPSLVIAGSGFLMAPDSDEWAMIQGMRKTGEMKKLVKGGWREVPEEDRWWDSYLKGTGIMERVERNLKEFDGMRNGVEAITSL</sequence>
<dbReference type="Pfam" id="PF13279">
    <property type="entry name" value="4HBT_2"/>
    <property type="match status" value="1"/>
</dbReference>
<accession>A0A166FG63</accession>
<dbReference type="InterPro" id="IPR029069">
    <property type="entry name" value="HotDog_dom_sf"/>
</dbReference>
<evidence type="ECO:0000313" key="2">
    <source>
        <dbReference type="EMBL" id="KZT40607.1"/>
    </source>
</evidence>
<gene>
    <name evidence="2" type="ORF">SISSUDRAFT_1090226</name>
</gene>
<dbReference type="OrthoDB" id="265761at2759"/>
<comment type="similarity">
    <text evidence="1">Belongs to the lcsJ thioesterase family.</text>
</comment>
<evidence type="ECO:0000313" key="3">
    <source>
        <dbReference type="Proteomes" id="UP000076798"/>
    </source>
</evidence>
<proteinExistence type="inferred from homology"/>
<dbReference type="SUPFAM" id="SSF54637">
    <property type="entry name" value="Thioesterase/thiol ester dehydrase-isomerase"/>
    <property type="match status" value="1"/>
</dbReference>
<name>A0A166FG63_9AGAM</name>
<keyword evidence="3" id="KW-1185">Reference proteome</keyword>